<evidence type="ECO:0000259" key="2">
    <source>
        <dbReference type="Pfam" id="PF00188"/>
    </source>
</evidence>
<dbReference type="Proteomes" id="UP001302806">
    <property type="component" value="Chromosome"/>
</dbReference>
<feature type="signal peptide" evidence="1">
    <location>
        <begin position="1"/>
        <end position="22"/>
    </location>
</feature>
<protein>
    <submittedName>
        <fullName evidence="4">CAP domain-containing protein</fullName>
    </submittedName>
</protein>
<feature type="domain" description="SCP" evidence="2">
    <location>
        <begin position="51"/>
        <end position="155"/>
    </location>
</feature>
<dbReference type="SUPFAM" id="SSF55797">
    <property type="entry name" value="PR-1-like"/>
    <property type="match status" value="1"/>
</dbReference>
<evidence type="ECO:0000313" key="3">
    <source>
        <dbReference type="EMBL" id="WNH10406.1"/>
    </source>
</evidence>
<sequence length="166" mass="18647">MKLLTKLPILALLVVFTLFSCTTDSLDEKADTIELNLATAPETKTIEVQILELINNHRLSLGLNPLSDMTLVRSVAYTHTDYMVDNNEVSHANFYKRSEYLKSNAGAKKVSENVAYGYTTAESVVRAWLKSEGHKANIEGDFTNFGVSAEESELGKWYYTNIFIKK</sequence>
<dbReference type="Gene3D" id="3.40.33.10">
    <property type="entry name" value="CAP"/>
    <property type="match status" value="1"/>
</dbReference>
<dbReference type="EMBL" id="CP134537">
    <property type="protein sequence ID" value="WNH10406.1"/>
    <property type="molecule type" value="Genomic_DNA"/>
</dbReference>
<name>A0ABY9Y2D0_9FLAO</name>
<dbReference type="PROSITE" id="PS51257">
    <property type="entry name" value="PROKAR_LIPOPROTEIN"/>
    <property type="match status" value="1"/>
</dbReference>
<evidence type="ECO:0000313" key="6">
    <source>
        <dbReference type="Proteomes" id="UP001303407"/>
    </source>
</evidence>
<accession>A0ABY9Y2D0</accession>
<dbReference type="Pfam" id="PF00188">
    <property type="entry name" value="CAP"/>
    <property type="match status" value="1"/>
</dbReference>
<keyword evidence="1" id="KW-0732">Signal</keyword>
<proteinExistence type="predicted"/>
<keyword evidence="6" id="KW-1185">Reference proteome</keyword>
<dbReference type="PANTHER" id="PTHR31157">
    <property type="entry name" value="SCP DOMAIN-CONTAINING PROTEIN"/>
    <property type="match status" value="1"/>
</dbReference>
<dbReference type="Proteomes" id="UP001303407">
    <property type="component" value="Chromosome"/>
</dbReference>
<reference evidence="5 6" key="1">
    <citation type="submission" date="2023-09" db="EMBL/GenBank/DDBJ databases">
        <title>Thalassobella suaedae gen. nov., sp. nov., a marine bacterium of the family Flavobacteriaceae isolated from a halophyte Suaeda japonica.</title>
        <authorList>
            <person name="Lee S.Y."/>
            <person name="Hwang C.Y."/>
        </authorList>
    </citation>
    <scope>NUCLEOTIDE SEQUENCE [LARGE SCALE GENOMIC DNA]</scope>
    <source>
        <strain evidence="4 6">HL-DH10</strain>
        <strain evidence="3 5">HL-DH14</strain>
    </source>
</reference>
<dbReference type="InterPro" id="IPR014044">
    <property type="entry name" value="CAP_dom"/>
</dbReference>
<dbReference type="InterPro" id="IPR035940">
    <property type="entry name" value="CAP_sf"/>
</dbReference>
<dbReference type="PANTHER" id="PTHR31157:SF1">
    <property type="entry name" value="SCP DOMAIN-CONTAINING PROTEIN"/>
    <property type="match status" value="1"/>
</dbReference>
<feature type="chain" id="PRO_5045034372" evidence="1">
    <location>
        <begin position="23"/>
        <end position="166"/>
    </location>
</feature>
<dbReference type="RefSeq" id="WP_415862367.1">
    <property type="nucleotide sequence ID" value="NZ_CP134536.1"/>
</dbReference>
<gene>
    <name evidence="4" type="ORF">RHP49_16045</name>
    <name evidence="3" type="ORF">RHP51_07030</name>
</gene>
<evidence type="ECO:0000256" key="1">
    <source>
        <dbReference type="SAM" id="SignalP"/>
    </source>
</evidence>
<evidence type="ECO:0000313" key="4">
    <source>
        <dbReference type="EMBL" id="WNH12386.1"/>
    </source>
</evidence>
<dbReference type="EMBL" id="CP134536">
    <property type="protein sequence ID" value="WNH12386.1"/>
    <property type="molecule type" value="Genomic_DNA"/>
</dbReference>
<dbReference type="CDD" id="cd05379">
    <property type="entry name" value="CAP_bacterial"/>
    <property type="match status" value="1"/>
</dbReference>
<organism evidence="4 6">
    <name type="scientific">Thalassobellus suaedae</name>
    <dbReference type="NCBI Taxonomy" id="3074124"/>
    <lineage>
        <taxon>Bacteria</taxon>
        <taxon>Pseudomonadati</taxon>
        <taxon>Bacteroidota</taxon>
        <taxon>Flavobacteriia</taxon>
        <taxon>Flavobacteriales</taxon>
        <taxon>Flavobacteriaceae</taxon>
        <taxon>Thalassobellus</taxon>
    </lineage>
</organism>
<evidence type="ECO:0000313" key="5">
    <source>
        <dbReference type="Proteomes" id="UP001302806"/>
    </source>
</evidence>